<proteinExistence type="predicted"/>
<sequence>MSVASRIRQIFLRQTHVNLTEKSETFDKDKEDLQNAPKERKLSSQSVF</sequence>
<evidence type="ECO:0000256" key="1">
    <source>
        <dbReference type="SAM" id="MobiDB-lite"/>
    </source>
</evidence>
<dbReference type="Proteomes" id="UP000012153">
    <property type="component" value="Unassembled WGS sequence"/>
</dbReference>
<organism evidence="2 3">
    <name type="scientific">Leptospira noguchii serovar Autumnalis str. ZUN142</name>
    <dbReference type="NCBI Taxonomy" id="1085540"/>
    <lineage>
        <taxon>Bacteria</taxon>
        <taxon>Pseudomonadati</taxon>
        <taxon>Spirochaetota</taxon>
        <taxon>Spirochaetia</taxon>
        <taxon>Leptospirales</taxon>
        <taxon>Leptospiraceae</taxon>
        <taxon>Leptospira</taxon>
    </lineage>
</organism>
<feature type="compositionally biased region" description="Basic and acidic residues" evidence="1">
    <location>
        <begin position="23"/>
        <end position="42"/>
    </location>
</feature>
<name>M6UHJ7_9LEPT</name>
<dbReference type="AlphaFoldDB" id="M6UHJ7"/>
<reference evidence="2 3" key="1">
    <citation type="submission" date="2013-01" db="EMBL/GenBank/DDBJ databases">
        <authorList>
            <person name="Harkins D.M."/>
            <person name="Durkin A.S."/>
            <person name="Brinkac L.M."/>
            <person name="Haft D.H."/>
            <person name="Selengut J.D."/>
            <person name="Sanka R."/>
            <person name="DePew J."/>
            <person name="Purushe J."/>
            <person name="Matthias M.A."/>
            <person name="Vinetz J.M."/>
            <person name="Sutton G.G."/>
            <person name="Nierman W.C."/>
            <person name="Fouts D.E."/>
        </authorList>
    </citation>
    <scope>NUCLEOTIDE SEQUENCE [LARGE SCALE GENOMIC DNA]</scope>
    <source>
        <strain evidence="2 3">ZUN142</strain>
    </source>
</reference>
<evidence type="ECO:0000313" key="2">
    <source>
        <dbReference type="EMBL" id="EMO40539.1"/>
    </source>
</evidence>
<comment type="caution">
    <text evidence="2">The sequence shown here is derived from an EMBL/GenBank/DDBJ whole genome shotgun (WGS) entry which is preliminary data.</text>
</comment>
<gene>
    <name evidence="2" type="ORF">LEP1GSC186_4320</name>
</gene>
<accession>M6UHJ7</accession>
<dbReference type="EMBL" id="AHOP02000031">
    <property type="protein sequence ID" value="EMO40539.1"/>
    <property type="molecule type" value="Genomic_DNA"/>
</dbReference>
<protein>
    <submittedName>
        <fullName evidence="2">Uncharacterized protein</fullName>
    </submittedName>
</protein>
<feature type="region of interest" description="Disordered" evidence="1">
    <location>
        <begin position="23"/>
        <end position="48"/>
    </location>
</feature>
<evidence type="ECO:0000313" key="3">
    <source>
        <dbReference type="Proteomes" id="UP000012153"/>
    </source>
</evidence>